<protein>
    <submittedName>
        <fullName evidence="2">Uncharacterized protein</fullName>
    </submittedName>
</protein>
<keyword evidence="3" id="KW-1185">Reference proteome</keyword>
<organism evidence="2 3">
    <name type="scientific">Zostera marina</name>
    <name type="common">Eelgrass</name>
    <dbReference type="NCBI Taxonomy" id="29655"/>
    <lineage>
        <taxon>Eukaryota</taxon>
        <taxon>Viridiplantae</taxon>
        <taxon>Streptophyta</taxon>
        <taxon>Embryophyta</taxon>
        <taxon>Tracheophyta</taxon>
        <taxon>Spermatophyta</taxon>
        <taxon>Magnoliopsida</taxon>
        <taxon>Liliopsida</taxon>
        <taxon>Zosteraceae</taxon>
        <taxon>Zostera</taxon>
    </lineage>
</organism>
<keyword evidence="1" id="KW-0472">Membrane</keyword>
<dbReference type="OrthoDB" id="1708271at2759"/>
<comment type="caution">
    <text evidence="2">The sequence shown here is derived from an EMBL/GenBank/DDBJ whole genome shotgun (WGS) entry which is preliminary data.</text>
</comment>
<evidence type="ECO:0000256" key="1">
    <source>
        <dbReference type="SAM" id="Phobius"/>
    </source>
</evidence>
<dbReference type="Proteomes" id="UP000036987">
    <property type="component" value="Unassembled WGS sequence"/>
</dbReference>
<evidence type="ECO:0000313" key="3">
    <source>
        <dbReference type="Proteomes" id="UP000036987"/>
    </source>
</evidence>
<reference evidence="3" key="1">
    <citation type="journal article" date="2016" name="Nature">
        <title>The genome of the seagrass Zostera marina reveals angiosperm adaptation to the sea.</title>
        <authorList>
            <person name="Olsen J.L."/>
            <person name="Rouze P."/>
            <person name="Verhelst B."/>
            <person name="Lin Y.-C."/>
            <person name="Bayer T."/>
            <person name="Collen J."/>
            <person name="Dattolo E."/>
            <person name="De Paoli E."/>
            <person name="Dittami S."/>
            <person name="Maumus F."/>
            <person name="Michel G."/>
            <person name="Kersting A."/>
            <person name="Lauritano C."/>
            <person name="Lohaus R."/>
            <person name="Toepel M."/>
            <person name="Tonon T."/>
            <person name="Vanneste K."/>
            <person name="Amirebrahimi M."/>
            <person name="Brakel J."/>
            <person name="Bostroem C."/>
            <person name="Chovatia M."/>
            <person name="Grimwood J."/>
            <person name="Jenkins J.W."/>
            <person name="Jueterbock A."/>
            <person name="Mraz A."/>
            <person name="Stam W.T."/>
            <person name="Tice H."/>
            <person name="Bornberg-Bauer E."/>
            <person name="Green P.J."/>
            <person name="Pearson G.A."/>
            <person name="Procaccini G."/>
            <person name="Duarte C.M."/>
            <person name="Schmutz J."/>
            <person name="Reusch T.B.H."/>
            <person name="Van de Peer Y."/>
        </authorList>
    </citation>
    <scope>NUCLEOTIDE SEQUENCE [LARGE SCALE GENOMIC DNA]</scope>
    <source>
        <strain evidence="3">cv. Finnish</strain>
    </source>
</reference>
<feature type="transmembrane region" description="Helical" evidence="1">
    <location>
        <begin position="109"/>
        <end position="129"/>
    </location>
</feature>
<keyword evidence="1" id="KW-1133">Transmembrane helix</keyword>
<name>A0A0K9NNH4_ZOSMR</name>
<evidence type="ECO:0000313" key="2">
    <source>
        <dbReference type="EMBL" id="KMZ58316.1"/>
    </source>
</evidence>
<dbReference type="AlphaFoldDB" id="A0A0K9NNH4"/>
<dbReference type="EMBL" id="LFYR01001962">
    <property type="protein sequence ID" value="KMZ58316.1"/>
    <property type="molecule type" value="Genomic_DNA"/>
</dbReference>
<dbReference type="InterPro" id="IPR026721">
    <property type="entry name" value="TMEM18"/>
</dbReference>
<proteinExistence type="predicted"/>
<feature type="transmembrane region" description="Helical" evidence="1">
    <location>
        <begin position="66"/>
        <end position="89"/>
    </location>
</feature>
<accession>A0A0K9NNH4</accession>
<keyword evidence="1" id="KW-0812">Transmembrane</keyword>
<dbReference type="Pfam" id="PF14770">
    <property type="entry name" value="TMEM18"/>
    <property type="match status" value="1"/>
</dbReference>
<gene>
    <name evidence="2" type="ORF">ZOSMA_78G00870</name>
</gene>
<sequence>MEEVRFAENVSGQLSDVHRFDFVDDNVVGFSHNILWEEPWMIALTSFHITFIVLAMRYRRDIKFQLWLCVGAIFCLFFSKEIWILITSFGADKHFMNRNSIERYWTRPIMITWTFLMASSSSITFNFNLPL</sequence>